<dbReference type="Proteomes" id="UP000034799">
    <property type="component" value="Unassembled WGS sequence"/>
</dbReference>
<dbReference type="GO" id="GO:0008080">
    <property type="term" value="F:N-acetyltransferase activity"/>
    <property type="evidence" value="ECO:0007669"/>
    <property type="project" value="UniProtKB-ARBA"/>
</dbReference>
<proteinExistence type="predicted"/>
<reference evidence="4 5" key="1">
    <citation type="journal article" date="2015" name="Nature">
        <title>rRNA introns, odd ribosomes, and small enigmatic genomes across a large radiation of phyla.</title>
        <authorList>
            <person name="Brown C.T."/>
            <person name="Hug L.A."/>
            <person name="Thomas B.C."/>
            <person name="Sharon I."/>
            <person name="Castelle C.J."/>
            <person name="Singh A."/>
            <person name="Wilkins M.J."/>
            <person name="Williams K.H."/>
            <person name="Banfield J.F."/>
        </authorList>
    </citation>
    <scope>NUCLEOTIDE SEQUENCE [LARGE SCALE GENOMIC DNA]</scope>
</reference>
<dbReference type="AlphaFoldDB" id="A0A0G0QXK1"/>
<evidence type="ECO:0000256" key="1">
    <source>
        <dbReference type="ARBA" id="ARBA00022679"/>
    </source>
</evidence>
<feature type="domain" description="N-acetyltransferase" evidence="3">
    <location>
        <begin position="2"/>
        <end position="153"/>
    </location>
</feature>
<organism evidence="4 5">
    <name type="scientific">candidate division WS6 bacterium GW2011_GWF2_39_15</name>
    <dbReference type="NCBI Taxonomy" id="1619100"/>
    <lineage>
        <taxon>Bacteria</taxon>
        <taxon>Candidatus Dojkabacteria</taxon>
    </lineage>
</organism>
<dbReference type="InterPro" id="IPR016181">
    <property type="entry name" value="Acyl_CoA_acyltransferase"/>
</dbReference>
<evidence type="ECO:0000259" key="3">
    <source>
        <dbReference type="PROSITE" id="PS51186"/>
    </source>
</evidence>
<sequence length="153" mass="17345">MIEIIEYTDKYKKEVIDLFIQLQEFEKVIYPDRKPGDDIALDYVGGYQEDAADNDLILLAVESSEVLGFIWVFDEKEMINKSPVLYISDLIVKEGHRGKGIGNLLLAAAEGVCRRRGFKKMKVGALVKNGVACSFYKSKGFNEIEIEMVKDIE</sequence>
<dbReference type="PANTHER" id="PTHR10545">
    <property type="entry name" value="DIAMINE N-ACETYLTRANSFERASE"/>
    <property type="match status" value="1"/>
</dbReference>
<evidence type="ECO:0000313" key="5">
    <source>
        <dbReference type="Proteomes" id="UP000034799"/>
    </source>
</evidence>
<comment type="caution">
    <text evidence="4">The sequence shown here is derived from an EMBL/GenBank/DDBJ whole genome shotgun (WGS) entry which is preliminary data.</text>
</comment>
<dbReference type="EMBL" id="LBWK01000001">
    <property type="protein sequence ID" value="KKR06362.1"/>
    <property type="molecule type" value="Genomic_DNA"/>
</dbReference>
<dbReference type="Gene3D" id="3.40.630.30">
    <property type="match status" value="1"/>
</dbReference>
<dbReference type="PANTHER" id="PTHR10545:SF29">
    <property type="entry name" value="GH14572P-RELATED"/>
    <property type="match status" value="1"/>
</dbReference>
<evidence type="ECO:0000256" key="2">
    <source>
        <dbReference type="ARBA" id="ARBA00023315"/>
    </source>
</evidence>
<dbReference type="Pfam" id="PF00583">
    <property type="entry name" value="Acetyltransf_1"/>
    <property type="match status" value="1"/>
</dbReference>
<dbReference type="CDD" id="cd04301">
    <property type="entry name" value="NAT_SF"/>
    <property type="match status" value="1"/>
</dbReference>
<dbReference type="InterPro" id="IPR051016">
    <property type="entry name" value="Diverse_Substrate_AcTransf"/>
</dbReference>
<dbReference type="SUPFAM" id="SSF55729">
    <property type="entry name" value="Acyl-CoA N-acyltransferases (Nat)"/>
    <property type="match status" value="1"/>
</dbReference>
<keyword evidence="1 4" id="KW-0808">Transferase</keyword>
<protein>
    <submittedName>
        <fullName evidence="4">Putative acetyltransferase</fullName>
    </submittedName>
</protein>
<keyword evidence="2" id="KW-0012">Acyltransferase</keyword>
<dbReference type="STRING" id="1619100.UT34_C0001G0402"/>
<dbReference type="PROSITE" id="PS51186">
    <property type="entry name" value="GNAT"/>
    <property type="match status" value="1"/>
</dbReference>
<accession>A0A0G0QXK1</accession>
<name>A0A0G0QXK1_9BACT</name>
<gene>
    <name evidence="4" type="ORF">UT34_C0001G0402</name>
</gene>
<evidence type="ECO:0000313" key="4">
    <source>
        <dbReference type="EMBL" id="KKR06362.1"/>
    </source>
</evidence>
<dbReference type="InterPro" id="IPR000182">
    <property type="entry name" value="GNAT_dom"/>
</dbReference>